<evidence type="ECO:0000256" key="3">
    <source>
        <dbReference type="SAM" id="MobiDB-lite"/>
    </source>
</evidence>
<evidence type="ECO:0000259" key="4">
    <source>
        <dbReference type="PROSITE" id="PS50158"/>
    </source>
</evidence>
<feature type="region of interest" description="Disordered" evidence="3">
    <location>
        <begin position="211"/>
        <end position="272"/>
    </location>
</feature>
<protein>
    <recommendedName>
        <fullName evidence="4">CCHC-type domain-containing protein</fullName>
    </recommendedName>
</protein>
<evidence type="ECO:0000256" key="2">
    <source>
        <dbReference type="SAM" id="Coils"/>
    </source>
</evidence>
<dbReference type="GO" id="GO:0008270">
    <property type="term" value="F:zinc ion binding"/>
    <property type="evidence" value="ECO:0007669"/>
    <property type="project" value="UniProtKB-KW"/>
</dbReference>
<feature type="compositionally biased region" description="Polar residues" evidence="3">
    <location>
        <begin position="218"/>
        <end position="246"/>
    </location>
</feature>
<proteinExistence type="predicted"/>
<evidence type="ECO:0000313" key="6">
    <source>
        <dbReference type="Proteomes" id="UP000054485"/>
    </source>
</evidence>
<feature type="domain" description="CCHC-type" evidence="4">
    <location>
        <begin position="341"/>
        <end position="354"/>
    </location>
</feature>
<sequence length="419" mass="46527">MTTETPQIFHGDGRASENPADFLKSFNRAMRQQSITTAADKLDAFGDYLGTSSQAEVWFQAVPTISRATWATFVIAFEARWPPVKIAEKTKAEYEKELLEHTLQRADIGKKTKLYDRECWTHVAWAAKTLQLATSAGIAQSTSMIWQVRSTLPDIVKDLLKDEEYANWTDFAKAVTELKGNRLVEKQEQYNRQAQELNALKTDLARIRQRTPAPSAVDTLQSQFSRMSVNTTTSPGTPQVNSGYTRTPTNQNQQSTQPTYSRQPSNAAVTQQPTVVTEELKANIRRLIAAFPHHPDTATGNAAHLAQITHWNGKWGENTRVTHETGYPLKPGTATICSGECFACGTHGHNSRSCILPPGDAARLERKEAAWRAITSRVLGTFNRFSATPISLVMNDGYEITSAWIEEVPEQQGKADGST</sequence>
<gene>
    <name evidence="5" type="ORF">CY34DRAFT_100608</name>
</gene>
<dbReference type="GO" id="GO:0003676">
    <property type="term" value="F:nucleic acid binding"/>
    <property type="evidence" value="ECO:0007669"/>
    <property type="project" value="InterPro"/>
</dbReference>
<dbReference type="OrthoDB" id="3260975at2759"/>
<dbReference type="InterPro" id="IPR001878">
    <property type="entry name" value="Znf_CCHC"/>
</dbReference>
<dbReference type="Proteomes" id="UP000054485">
    <property type="component" value="Unassembled WGS sequence"/>
</dbReference>
<dbReference type="PROSITE" id="PS50158">
    <property type="entry name" value="ZF_CCHC"/>
    <property type="match status" value="1"/>
</dbReference>
<feature type="compositionally biased region" description="Polar residues" evidence="3">
    <location>
        <begin position="260"/>
        <end position="272"/>
    </location>
</feature>
<feature type="compositionally biased region" description="Low complexity" evidence="3">
    <location>
        <begin position="247"/>
        <end position="259"/>
    </location>
</feature>
<dbReference type="HOGENOM" id="CLU_037286_0_0_1"/>
<name>A0A0C9ZU49_9AGAM</name>
<evidence type="ECO:0000313" key="5">
    <source>
        <dbReference type="EMBL" id="KIK32876.1"/>
    </source>
</evidence>
<dbReference type="STRING" id="930992.A0A0C9ZU49"/>
<evidence type="ECO:0000256" key="1">
    <source>
        <dbReference type="PROSITE-ProRule" id="PRU00047"/>
    </source>
</evidence>
<organism evidence="5 6">
    <name type="scientific">Suillus luteus UH-Slu-Lm8-n1</name>
    <dbReference type="NCBI Taxonomy" id="930992"/>
    <lineage>
        <taxon>Eukaryota</taxon>
        <taxon>Fungi</taxon>
        <taxon>Dikarya</taxon>
        <taxon>Basidiomycota</taxon>
        <taxon>Agaricomycotina</taxon>
        <taxon>Agaricomycetes</taxon>
        <taxon>Agaricomycetidae</taxon>
        <taxon>Boletales</taxon>
        <taxon>Suillineae</taxon>
        <taxon>Suillaceae</taxon>
        <taxon>Suillus</taxon>
    </lineage>
</organism>
<keyword evidence="6" id="KW-1185">Reference proteome</keyword>
<dbReference type="EMBL" id="KN836089">
    <property type="protein sequence ID" value="KIK32876.1"/>
    <property type="molecule type" value="Genomic_DNA"/>
</dbReference>
<reference evidence="5 6" key="1">
    <citation type="submission" date="2014-04" db="EMBL/GenBank/DDBJ databases">
        <authorList>
            <consortium name="DOE Joint Genome Institute"/>
            <person name="Kuo A."/>
            <person name="Ruytinx J."/>
            <person name="Rineau F."/>
            <person name="Colpaert J."/>
            <person name="Kohler A."/>
            <person name="Nagy L.G."/>
            <person name="Floudas D."/>
            <person name="Copeland A."/>
            <person name="Barry K.W."/>
            <person name="Cichocki N."/>
            <person name="Veneault-Fourrey C."/>
            <person name="LaButti K."/>
            <person name="Lindquist E.A."/>
            <person name="Lipzen A."/>
            <person name="Lundell T."/>
            <person name="Morin E."/>
            <person name="Murat C."/>
            <person name="Sun H."/>
            <person name="Tunlid A."/>
            <person name="Henrissat B."/>
            <person name="Grigoriev I.V."/>
            <person name="Hibbett D.S."/>
            <person name="Martin F."/>
            <person name="Nordberg H.P."/>
            <person name="Cantor M.N."/>
            <person name="Hua S.X."/>
        </authorList>
    </citation>
    <scope>NUCLEOTIDE SEQUENCE [LARGE SCALE GENOMIC DNA]</scope>
    <source>
        <strain evidence="5 6">UH-Slu-Lm8-n1</strain>
    </source>
</reference>
<feature type="coiled-coil region" evidence="2">
    <location>
        <begin position="183"/>
        <end position="210"/>
    </location>
</feature>
<dbReference type="InParanoid" id="A0A0C9ZU49"/>
<reference evidence="6" key="2">
    <citation type="submission" date="2015-01" db="EMBL/GenBank/DDBJ databases">
        <title>Evolutionary Origins and Diversification of the Mycorrhizal Mutualists.</title>
        <authorList>
            <consortium name="DOE Joint Genome Institute"/>
            <consortium name="Mycorrhizal Genomics Consortium"/>
            <person name="Kohler A."/>
            <person name="Kuo A."/>
            <person name="Nagy L.G."/>
            <person name="Floudas D."/>
            <person name="Copeland A."/>
            <person name="Barry K.W."/>
            <person name="Cichocki N."/>
            <person name="Veneault-Fourrey C."/>
            <person name="LaButti K."/>
            <person name="Lindquist E.A."/>
            <person name="Lipzen A."/>
            <person name="Lundell T."/>
            <person name="Morin E."/>
            <person name="Murat C."/>
            <person name="Riley R."/>
            <person name="Ohm R."/>
            <person name="Sun H."/>
            <person name="Tunlid A."/>
            <person name="Henrissat B."/>
            <person name="Grigoriev I.V."/>
            <person name="Hibbett D.S."/>
            <person name="Martin F."/>
        </authorList>
    </citation>
    <scope>NUCLEOTIDE SEQUENCE [LARGE SCALE GENOMIC DNA]</scope>
    <source>
        <strain evidence="6">UH-Slu-Lm8-n1</strain>
    </source>
</reference>
<keyword evidence="2" id="KW-0175">Coiled coil</keyword>
<accession>A0A0C9ZU49</accession>
<dbReference type="AlphaFoldDB" id="A0A0C9ZU49"/>
<keyword evidence="1" id="KW-0863">Zinc-finger</keyword>
<keyword evidence="1" id="KW-0479">Metal-binding</keyword>
<keyword evidence="1" id="KW-0862">Zinc</keyword>